<comment type="caution">
    <text evidence="1">The sequence shown here is derived from an EMBL/GenBank/DDBJ whole genome shotgun (WGS) entry which is preliminary data.</text>
</comment>
<keyword evidence="2" id="KW-1185">Reference proteome</keyword>
<name>A0ABR1C5E3_NECAM</name>
<dbReference type="EMBL" id="JAVFWL010000002">
    <property type="protein sequence ID" value="KAK6732995.1"/>
    <property type="molecule type" value="Genomic_DNA"/>
</dbReference>
<gene>
    <name evidence="1" type="primary">Necator_chrII.g4814</name>
    <name evidence="1" type="ORF">RB195_017022</name>
</gene>
<evidence type="ECO:0000313" key="1">
    <source>
        <dbReference type="EMBL" id="KAK6732995.1"/>
    </source>
</evidence>
<protein>
    <submittedName>
        <fullName evidence="1">Uncharacterized protein</fullName>
    </submittedName>
</protein>
<proteinExistence type="predicted"/>
<dbReference type="Proteomes" id="UP001303046">
    <property type="component" value="Unassembled WGS sequence"/>
</dbReference>
<organism evidence="1 2">
    <name type="scientific">Necator americanus</name>
    <name type="common">Human hookworm</name>
    <dbReference type="NCBI Taxonomy" id="51031"/>
    <lineage>
        <taxon>Eukaryota</taxon>
        <taxon>Metazoa</taxon>
        <taxon>Ecdysozoa</taxon>
        <taxon>Nematoda</taxon>
        <taxon>Chromadorea</taxon>
        <taxon>Rhabditida</taxon>
        <taxon>Rhabditina</taxon>
        <taxon>Rhabditomorpha</taxon>
        <taxon>Strongyloidea</taxon>
        <taxon>Ancylostomatidae</taxon>
        <taxon>Bunostominae</taxon>
        <taxon>Necator</taxon>
    </lineage>
</organism>
<sequence length="126" mass="14166">MIHPQAALYHECCSEELCMTAKKPKIDESELDDSVNSFERIPVESDEDVMGTTENDSIFDDVLMLLADKESDSRSNETLSMSDSATEQMNVQATQKLKMTVTYISNFVHMISHVVVANQSTFTSYN</sequence>
<reference evidence="1 2" key="1">
    <citation type="submission" date="2023-08" db="EMBL/GenBank/DDBJ databases">
        <title>A Necator americanus chromosomal reference genome.</title>
        <authorList>
            <person name="Ilik V."/>
            <person name="Petrzelkova K.J."/>
            <person name="Pardy F."/>
            <person name="Fuh T."/>
            <person name="Niatou-Singa F.S."/>
            <person name="Gouil Q."/>
            <person name="Baker L."/>
            <person name="Ritchie M.E."/>
            <person name="Jex A.R."/>
            <person name="Gazzola D."/>
            <person name="Li H."/>
            <person name="Toshio Fujiwara R."/>
            <person name="Zhan B."/>
            <person name="Aroian R.V."/>
            <person name="Pafco B."/>
            <person name="Schwarz E.M."/>
        </authorList>
    </citation>
    <scope>NUCLEOTIDE SEQUENCE [LARGE SCALE GENOMIC DNA]</scope>
    <source>
        <strain evidence="1 2">Aroian</strain>
        <tissue evidence="1">Whole animal</tissue>
    </source>
</reference>
<evidence type="ECO:0000313" key="2">
    <source>
        <dbReference type="Proteomes" id="UP001303046"/>
    </source>
</evidence>
<accession>A0ABR1C5E3</accession>